<dbReference type="Proteomes" id="UP000192328">
    <property type="component" value="Unassembled WGS sequence"/>
</dbReference>
<keyword evidence="2" id="KW-1185">Reference proteome</keyword>
<evidence type="ECO:0000313" key="1">
    <source>
        <dbReference type="EMBL" id="SMC83867.1"/>
    </source>
</evidence>
<organism evidence="1 2">
    <name type="scientific">Aristaeella lactis</name>
    <dbReference type="NCBI Taxonomy" id="3046383"/>
    <lineage>
        <taxon>Bacteria</taxon>
        <taxon>Bacillati</taxon>
        <taxon>Bacillota</taxon>
        <taxon>Clostridia</taxon>
        <taxon>Eubacteriales</taxon>
        <taxon>Aristaeellaceae</taxon>
        <taxon>Aristaeella</taxon>
    </lineage>
</organism>
<protein>
    <submittedName>
        <fullName evidence="1">Uncharacterized protein</fullName>
    </submittedName>
</protein>
<proteinExistence type="predicted"/>
<gene>
    <name evidence="1" type="ORF">SAMN06297397_2838</name>
</gene>
<reference evidence="1" key="1">
    <citation type="submission" date="2017-04" db="EMBL/GenBank/DDBJ databases">
        <authorList>
            <person name="Varghese N."/>
            <person name="Submissions S."/>
        </authorList>
    </citation>
    <scope>NUCLEOTIDE SEQUENCE</scope>
    <source>
        <strain evidence="1">WTE2008</strain>
    </source>
</reference>
<accession>A0AC61PPL6</accession>
<dbReference type="EMBL" id="FWXZ01000007">
    <property type="protein sequence ID" value="SMC83867.1"/>
    <property type="molecule type" value="Genomic_DNA"/>
</dbReference>
<evidence type="ECO:0000313" key="2">
    <source>
        <dbReference type="Proteomes" id="UP000192328"/>
    </source>
</evidence>
<name>A0AC61PPL6_9FIRM</name>
<comment type="caution">
    <text evidence="1">The sequence shown here is derived from an EMBL/GenBank/DDBJ whole genome shotgun (WGS) entry which is preliminary data.</text>
</comment>
<sequence>MANYQDNRVRCSKETAEQLITSDVSRYRWTIDFRKALGMDLDEKIEWDYSSREIPLYTEMEDGRYDFGFQSRWFSSLKIIRAFISRYHDAEWWIQQNDVDIYHYYWSDGEVIEDIHRITEEEDNYFDEMFEKYEDKKDCVDHYLMIFTEKEDQSKYVNFHPDVHSAEYAAYLETVRKIAKEIVEKGSFIGLRGYDYQWEGTYRYYGLALNLRANYLYKREEDLSAYKMNIMSLDVLNEIQRLRYPDRPVNDDGYTIP</sequence>